<proteinExistence type="inferred from homology"/>
<dbReference type="PANTHER" id="PTHR17490">
    <property type="entry name" value="SUA5"/>
    <property type="match status" value="1"/>
</dbReference>
<feature type="binding site" evidence="14">
    <location>
        <position position="173"/>
    </location>
    <ligand>
        <name>L-threonine</name>
        <dbReference type="ChEBI" id="CHEBI:57926"/>
    </ligand>
</feature>
<evidence type="ECO:0000256" key="10">
    <source>
        <dbReference type="ARBA" id="ARBA00022840"/>
    </source>
</evidence>
<dbReference type="GO" id="GO:0008033">
    <property type="term" value="P:tRNA processing"/>
    <property type="evidence" value="ECO:0007669"/>
    <property type="project" value="UniProtKB-KW"/>
</dbReference>
<dbReference type="Pfam" id="PF03481">
    <property type="entry name" value="Sua5_C"/>
    <property type="match status" value="1"/>
</dbReference>
<feature type="binding site" evidence="14">
    <location>
        <position position="27"/>
    </location>
    <ligand>
        <name>L-threonine</name>
        <dbReference type="ChEBI" id="CHEBI:57926"/>
    </ligand>
</feature>
<evidence type="ECO:0000256" key="2">
    <source>
        <dbReference type="ARBA" id="ARBA00007663"/>
    </source>
</evidence>
<dbReference type="NCBIfam" id="TIGR00057">
    <property type="entry name" value="L-threonylcarbamoyladenylate synthase"/>
    <property type="match status" value="1"/>
</dbReference>
<evidence type="ECO:0000256" key="14">
    <source>
        <dbReference type="PIRSR" id="PIRSR004930-1"/>
    </source>
</evidence>
<name>A0A8J3CYE3_9BACT</name>
<dbReference type="PANTHER" id="PTHR17490:SF16">
    <property type="entry name" value="THREONYLCARBAMOYL-AMP SYNTHASE"/>
    <property type="match status" value="1"/>
</dbReference>
<dbReference type="Pfam" id="PF01300">
    <property type="entry name" value="Sua5_yciO_yrdC"/>
    <property type="match status" value="1"/>
</dbReference>
<keyword evidence="6 13" id="KW-0808">Transferase</keyword>
<dbReference type="Gene3D" id="3.90.870.10">
    <property type="entry name" value="DHBP synthase"/>
    <property type="match status" value="1"/>
</dbReference>
<reference evidence="16" key="2">
    <citation type="submission" date="2020-09" db="EMBL/GenBank/DDBJ databases">
        <authorList>
            <person name="Sun Q."/>
            <person name="Kim S."/>
        </authorList>
    </citation>
    <scope>NUCLEOTIDE SEQUENCE</scope>
    <source>
        <strain evidence="16">KCTC 23224</strain>
    </source>
</reference>
<evidence type="ECO:0000313" key="17">
    <source>
        <dbReference type="Proteomes" id="UP000642809"/>
    </source>
</evidence>
<organism evidence="16 17">
    <name type="scientific">Mongoliitalea lutea</name>
    <dbReference type="NCBI Taxonomy" id="849756"/>
    <lineage>
        <taxon>Bacteria</taxon>
        <taxon>Pseudomonadati</taxon>
        <taxon>Bacteroidota</taxon>
        <taxon>Cytophagia</taxon>
        <taxon>Cytophagales</taxon>
        <taxon>Cyclobacteriaceae</taxon>
        <taxon>Mongoliitalea</taxon>
    </lineage>
</organism>
<dbReference type="AlphaFoldDB" id="A0A8J3CYE3"/>
<keyword evidence="8 13" id="KW-0548">Nucleotidyltransferase</keyword>
<keyword evidence="17" id="KW-1185">Reference proteome</keyword>
<evidence type="ECO:0000256" key="6">
    <source>
        <dbReference type="ARBA" id="ARBA00022679"/>
    </source>
</evidence>
<dbReference type="Proteomes" id="UP000642809">
    <property type="component" value="Unassembled WGS sequence"/>
</dbReference>
<dbReference type="PIRSF" id="PIRSF004930">
    <property type="entry name" value="Tln_factor_SUA5"/>
    <property type="match status" value="1"/>
</dbReference>
<dbReference type="RefSeq" id="WP_189583471.1">
    <property type="nucleotide sequence ID" value="NZ_BMYF01000017.1"/>
</dbReference>
<comment type="caution">
    <text evidence="16">The sequence shown here is derived from an EMBL/GenBank/DDBJ whole genome shotgun (WGS) entry which is preliminary data.</text>
</comment>
<evidence type="ECO:0000256" key="1">
    <source>
        <dbReference type="ARBA" id="ARBA00004496"/>
    </source>
</evidence>
<dbReference type="GO" id="GO:0061710">
    <property type="term" value="F:L-threonylcarbamoyladenylate synthase"/>
    <property type="evidence" value="ECO:0007669"/>
    <property type="project" value="UniProtKB-EC"/>
</dbReference>
<feature type="binding site" evidence="14">
    <location>
        <position position="143"/>
    </location>
    <ligand>
        <name>ATP</name>
        <dbReference type="ChEBI" id="CHEBI:30616"/>
    </ligand>
</feature>
<keyword evidence="9 13" id="KW-0547">Nucleotide-binding</keyword>
<evidence type="ECO:0000256" key="13">
    <source>
        <dbReference type="PIRNR" id="PIRNR004930"/>
    </source>
</evidence>
<evidence type="ECO:0000256" key="12">
    <source>
        <dbReference type="ARBA" id="ARBA00048366"/>
    </source>
</evidence>
<feature type="binding site" evidence="14">
    <location>
        <position position="135"/>
    </location>
    <ligand>
        <name>ATP</name>
        <dbReference type="ChEBI" id="CHEBI:30616"/>
    </ligand>
</feature>
<comment type="catalytic activity">
    <reaction evidence="12 13">
        <text>L-threonine + hydrogencarbonate + ATP = L-threonylcarbamoyladenylate + diphosphate + H2O</text>
        <dbReference type="Rhea" id="RHEA:36407"/>
        <dbReference type="ChEBI" id="CHEBI:15377"/>
        <dbReference type="ChEBI" id="CHEBI:17544"/>
        <dbReference type="ChEBI" id="CHEBI:30616"/>
        <dbReference type="ChEBI" id="CHEBI:33019"/>
        <dbReference type="ChEBI" id="CHEBI:57926"/>
        <dbReference type="ChEBI" id="CHEBI:73682"/>
        <dbReference type="EC" id="2.7.7.87"/>
    </reaction>
</comment>
<feature type="binding site" evidence="14">
    <location>
        <position position="50"/>
    </location>
    <ligand>
        <name>ATP</name>
        <dbReference type="ChEBI" id="CHEBI:30616"/>
    </ligand>
</feature>
<feature type="binding site" evidence="14">
    <location>
        <position position="133"/>
    </location>
    <ligand>
        <name>L-threonine</name>
        <dbReference type="ChEBI" id="CHEBI:57926"/>
    </ligand>
</feature>
<feature type="binding site" evidence="14">
    <location>
        <position position="59"/>
    </location>
    <ligand>
        <name>ATP</name>
        <dbReference type="ChEBI" id="CHEBI:30616"/>
    </ligand>
</feature>
<dbReference type="InterPro" id="IPR017945">
    <property type="entry name" value="DHBP_synth_RibB-like_a/b_dom"/>
</dbReference>
<dbReference type="InterPro" id="IPR005145">
    <property type="entry name" value="Sua5_C"/>
</dbReference>
<evidence type="ECO:0000256" key="8">
    <source>
        <dbReference type="ARBA" id="ARBA00022695"/>
    </source>
</evidence>
<dbReference type="PROSITE" id="PS51163">
    <property type="entry name" value="YRDC"/>
    <property type="match status" value="1"/>
</dbReference>
<comment type="similarity">
    <text evidence="2 13">Belongs to the SUA5 family.</text>
</comment>
<evidence type="ECO:0000256" key="5">
    <source>
        <dbReference type="ARBA" id="ARBA00022490"/>
    </source>
</evidence>
<dbReference type="InterPro" id="IPR038385">
    <property type="entry name" value="Sua5/YwlC_C"/>
</dbReference>
<dbReference type="FunFam" id="3.90.870.10:FF:000009">
    <property type="entry name" value="Threonylcarbamoyl-AMP synthase, putative"/>
    <property type="match status" value="1"/>
</dbReference>
<evidence type="ECO:0000256" key="11">
    <source>
        <dbReference type="ARBA" id="ARBA00029774"/>
    </source>
</evidence>
<feature type="binding site" evidence="14">
    <location>
        <position position="113"/>
    </location>
    <ligand>
        <name>L-threonine</name>
        <dbReference type="ChEBI" id="CHEBI:57926"/>
    </ligand>
</feature>
<dbReference type="SUPFAM" id="SSF55821">
    <property type="entry name" value="YrdC/RibB"/>
    <property type="match status" value="1"/>
</dbReference>
<feature type="binding site" evidence="14">
    <location>
        <position position="109"/>
    </location>
    <ligand>
        <name>ATP</name>
        <dbReference type="ChEBI" id="CHEBI:30616"/>
    </ligand>
</feature>
<feature type="binding site" evidence="14">
    <location>
        <position position="187"/>
    </location>
    <ligand>
        <name>ATP</name>
        <dbReference type="ChEBI" id="CHEBI:30616"/>
    </ligand>
</feature>
<feature type="binding site" evidence="14">
    <location>
        <position position="223"/>
    </location>
    <ligand>
        <name>ATP</name>
        <dbReference type="ChEBI" id="CHEBI:30616"/>
    </ligand>
</feature>
<evidence type="ECO:0000259" key="15">
    <source>
        <dbReference type="PROSITE" id="PS51163"/>
    </source>
</evidence>
<feature type="domain" description="YrdC-like" evidence="15">
    <location>
        <begin position="5"/>
        <end position="191"/>
    </location>
</feature>
<protein>
    <recommendedName>
        <fullName evidence="4 13">Threonylcarbamoyl-AMP synthase</fullName>
        <shortName evidence="13">TC-AMP synthase</shortName>
        <ecNumber evidence="3 13">2.7.7.87</ecNumber>
    </recommendedName>
    <alternativeName>
        <fullName evidence="11 13">L-threonylcarbamoyladenylate synthase</fullName>
    </alternativeName>
</protein>
<dbReference type="EMBL" id="BMYF01000017">
    <property type="protein sequence ID" value="GHB44191.1"/>
    <property type="molecule type" value="Genomic_DNA"/>
</dbReference>
<evidence type="ECO:0000256" key="9">
    <source>
        <dbReference type="ARBA" id="ARBA00022741"/>
    </source>
</evidence>
<evidence type="ECO:0000256" key="7">
    <source>
        <dbReference type="ARBA" id="ARBA00022694"/>
    </source>
</evidence>
<evidence type="ECO:0000256" key="3">
    <source>
        <dbReference type="ARBA" id="ARBA00012584"/>
    </source>
</evidence>
<dbReference type="GO" id="GO:0003725">
    <property type="term" value="F:double-stranded RNA binding"/>
    <property type="evidence" value="ECO:0007669"/>
    <property type="project" value="UniProtKB-UniRule"/>
</dbReference>
<comment type="subcellular location">
    <subcellularLocation>
        <location evidence="1 13">Cytoplasm</location>
    </subcellularLocation>
</comment>
<keyword evidence="5 13" id="KW-0963">Cytoplasm</keyword>
<sequence length="328" mass="35592">MAQIGTALEQAAAYLSAGELVGIPTETVYGLAGNALNPDAVTKIFTTKNRPSFDPLIVHTSDIYKVEGFVQDFPRPLRLLAERFWPGPLTLLLPKKPIVPDLVTSGLDTVAVRIPRHELTLELLRQLPFPLAAPSANPFGYISPTKASHVNDQLGDKIPYILDGGACEVGLESTIVGMLDGEVTVFRLGGLEVKKIESIVGKVQVMAHSSSNPQSPGMLKSHYAPTKPFIIGNLKELVQKYQKEQLPFAVLSFQEHFSDLDSGKQMQLSSRGSLEEAAKNLFAAMRTLDSLNVSVILSEYLPDEGLGKAINDRLKRAAAESMDGLEDS</sequence>
<dbReference type="GO" id="GO:0000049">
    <property type="term" value="F:tRNA binding"/>
    <property type="evidence" value="ECO:0007669"/>
    <property type="project" value="TreeGrafter"/>
</dbReference>
<keyword evidence="10 13" id="KW-0067">ATP-binding</keyword>
<dbReference type="Gene3D" id="3.40.50.11030">
    <property type="entry name" value="Threonylcarbamoyl-AMP synthase, C-terminal domain"/>
    <property type="match status" value="1"/>
</dbReference>
<dbReference type="EC" id="2.7.7.87" evidence="3 13"/>
<gene>
    <name evidence="16" type="primary">ywlC</name>
    <name evidence="16" type="ORF">GCM10008106_26490</name>
</gene>
<evidence type="ECO:0000313" key="16">
    <source>
        <dbReference type="EMBL" id="GHB44191.1"/>
    </source>
</evidence>
<dbReference type="GO" id="GO:0006450">
    <property type="term" value="P:regulation of translational fidelity"/>
    <property type="evidence" value="ECO:0007669"/>
    <property type="project" value="TreeGrafter"/>
</dbReference>
<keyword evidence="7 13" id="KW-0819">tRNA processing</keyword>
<evidence type="ECO:0000256" key="4">
    <source>
        <dbReference type="ARBA" id="ARBA00015492"/>
    </source>
</evidence>
<reference evidence="16" key="1">
    <citation type="journal article" date="2014" name="Int. J. Syst. Evol. Microbiol.">
        <title>Complete genome sequence of Corynebacterium casei LMG S-19264T (=DSM 44701T), isolated from a smear-ripened cheese.</title>
        <authorList>
            <consortium name="US DOE Joint Genome Institute (JGI-PGF)"/>
            <person name="Walter F."/>
            <person name="Albersmeier A."/>
            <person name="Kalinowski J."/>
            <person name="Ruckert C."/>
        </authorList>
    </citation>
    <scope>NUCLEOTIDE SEQUENCE</scope>
    <source>
        <strain evidence="16">KCTC 23224</strain>
    </source>
</reference>
<dbReference type="InterPro" id="IPR050156">
    <property type="entry name" value="TC-AMP_synthase_SUA5"/>
</dbReference>
<dbReference type="InterPro" id="IPR006070">
    <property type="entry name" value="Sua5-like_dom"/>
</dbReference>
<dbReference type="GO" id="GO:0005524">
    <property type="term" value="F:ATP binding"/>
    <property type="evidence" value="ECO:0007669"/>
    <property type="project" value="UniProtKB-UniRule"/>
</dbReference>
<accession>A0A8J3CYE3</accession>
<dbReference type="GO" id="GO:0005737">
    <property type="term" value="C:cytoplasm"/>
    <property type="evidence" value="ECO:0007669"/>
    <property type="project" value="UniProtKB-SubCell"/>
</dbReference>
<dbReference type="InterPro" id="IPR010923">
    <property type="entry name" value="T(6)A37_SUA5"/>
</dbReference>
<comment type="function">
    <text evidence="13">Required for the formation of a threonylcarbamoyl group on adenosine at position 37 (t(6)A37) in tRNAs that read codons beginning with adenine.</text>
</comment>